<dbReference type="Pfam" id="PF00072">
    <property type="entry name" value="Response_reg"/>
    <property type="match status" value="1"/>
</dbReference>
<proteinExistence type="predicted"/>
<dbReference type="PROSITE" id="PS00622">
    <property type="entry name" value="HTH_LUXR_1"/>
    <property type="match status" value="1"/>
</dbReference>
<dbReference type="InterPro" id="IPR058245">
    <property type="entry name" value="NreC/VraR/RcsB-like_REC"/>
</dbReference>
<dbReference type="InterPro" id="IPR011006">
    <property type="entry name" value="CheY-like_superfamily"/>
</dbReference>
<comment type="caution">
    <text evidence="6">The sequence shown here is derived from an EMBL/GenBank/DDBJ whole genome shotgun (WGS) entry which is preliminary data.</text>
</comment>
<dbReference type="PROSITE" id="PS50110">
    <property type="entry name" value="RESPONSE_REGULATORY"/>
    <property type="match status" value="1"/>
</dbReference>
<dbReference type="Proteomes" id="UP000231960">
    <property type="component" value="Unassembled WGS sequence"/>
</dbReference>
<dbReference type="AlphaFoldDB" id="A0A2M9R2N9"/>
<dbReference type="GO" id="GO:0006355">
    <property type="term" value="P:regulation of DNA-templated transcription"/>
    <property type="evidence" value="ECO:0007669"/>
    <property type="project" value="InterPro"/>
</dbReference>
<accession>A0A2M9R2N9</accession>
<evidence type="ECO:0000313" key="6">
    <source>
        <dbReference type="EMBL" id="PJR03127.1"/>
    </source>
</evidence>
<dbReference type="PANTHER" id="PTHR45566:SF2">
    <property type="entry name" value="NARL SUBFAMILY"/>
    <property type="match status" value="1"/>
</dbReference>
<evidence type="ECO:0000256" key="1">
    <source>
        <dbReference type="ARBA" id="ARBA00022553"/>
    </source>
</evidence>
<dbReference type="PRINTS" id="PR00038">
    <property type="entry name" value="HTHLUXR"/>
</dbReference>
<evidence type="ECO:0000256" key="3">
    <source>
        <dbReference type="PROSITE-ProRule" id="PRU00169"/>
    </source>
</evidence>
<dbReference type="Gene3D" id="3.40.50.2300">
    <property type="match status" value="1"/>
</dbReference>
<keyword evidence="1 3" id="KW-0597">Phosphoprotein</keyword>
<keyword evidence="7" id="KW-1185">Reference proteome</keyword>
<dbReference type="OrthoDB" id="9797341at2"/>
<dbReference type="SMART" id="SM00448">
    <property type="entry name" value="REC"/>
    <property type="match status" value="1"/>
</dbReference>
<feature type="domain" description="Response regulatory" evidence="5">
    <location>
        <begin position="7"/>
        <end position="123"/>
    </location>
</feature>
<dbReference type="InterPro" id="IPR000792">
    <property type="entry name" value="Tscrpt_reg_LuxR_C"/>
</dbReference>
<evidence type="ECO:0000259" key="5">
    <source>
        <dbReference type="PROSITE" id="PS50110"/>
    </source>
</evidence>
<evidence type="ECO:0000256" key="2">
    <source>
        <dbReference type="ARBA" id="ARBA00023125"/>
    </source>
</evidence>
<dbReference type="GO" id="GO:0000160">
    <property type="term" value="P:phosphorelay signal transduction system"/>
    <property type="evidence" value="ECO:0007669"/>
    <property type="project" value="InterPro"/>
</dbReference>
<feature type="modified residue" description="4-aspartylphosphate" evidence="3">
    <location>
        <position position="58"/>
    </location>
</feature>
<dbReference type="CDD" id="cd17535">
    <property type="entry name" value="REC_NarL-like"/>
    <property type="match status" value="1"/>
</dbReference>
<dbReference type="InterPro" id="IPR016032">
    <property type="entry name" value="Sig_transdc_resp-reg_C-effctor"/>
</dbReference>
<protein>
    <recommendedName>
        <fullName evidence="8">DNA-binding response regulator</fullName>
    </recommendedName>
</protein>
<sequence>MTENTLKIAIADDHTLFRENLALWINASEELEVVIEASNGKDLLDKLEHTKVDILLLDIQMPVMDGFEAAKIIKRKYRKVKILILTLMDDISMISKVIEMDLHGVFTKNTSPKELKKAILGLKEDGFYSEKSLYSQIKNIKSNSTFVLPESEHPNFTESELNIIEHFAQGLKAKEIADILNISSRTVEVHKQNILGKSDFDSMITVVAYCYHHKIIKTEDILSKINKH</sequence>
<keyword evidence="2" id="KW-0238">DNA-binding</keyword>
<feature type="domain" description="HTH luxR-type" evidence="4">
    <location>
        <begin position="149"/>
        <end position="214"/>
    </location>
</feature>
<reference evidence="6 7" key="1">
    <citation type="submission" date="2017-06" db="EMBL/GenBank/DDBJ databases">
        <title>Description of Avrilella dinanensis gen. nov. sp. nov.</title>
        <authorList>
            <person name="Leyer C."/>
            <person name="Sassi M."/>
            <person name="Minet J."/>
            <person name="Kayal S."/>
            <person name="Cattoir V."/>
        </authorList>
    </citation>
    <scope>NUCLEOTIDE SEQUENCE [LARGE SCALE GENOMIC DNA]</scope>
    <source>
        <strain evidence="6 7">UR159</strain>
    </source>
</reference>
<dbReference type="PROSITE" id="PS50043">
    <property type="entry name" value="HTH_LUXR_2"/>
    <property type="match status" value="1"/>
</dbReference>
<organism evidence="6 7">
    <name type="scientific">Avrilella dinanensis</name>
    <dbReference type="NCBI Taxonomy" id="2008672"/>
    <lineage>
        <taxon>Bacteria</taxon>
        <taxon>Pseudomonadati</taxon>
        <taxon>Bacteroidota</taxon>
        <taxon>Flavobacteriia</taxon>
        <taxon>Flavobacteriales</taxon>
        <taxon>Flavobacteriaceae</taxon>
        <taxon>Avrilella</taxon>
    </lineage>
</organism>
<dbReference type="CDD" id="cd06170">
    <property type="entry name" value="LuxR_C_like"/>
    <property type="match status" value="1"/>
</dbReference>
<dbReference type="SUPFAM" id="SSF46894">
    <property type="entry name" value="C-terminal effector domain of the bipartite response regulators"/>
    <property type="match status" value="1"/>
</dbReference>
<dbReference type="InterPro" id="IPR001789">
    <property type="entry name" value="Sig_transdc_resp-reg_receiver"/>
</dbReference>
<dbReference type="EMBL" id="NIPO01000001">
    <property type="protein sequence ID" value="PJR03127.1"/>
    <property type="molecule type" value="Genomic_DNA"/>
</dbReference>
<dbReference type="PANTHER" id="PTHR45566">
    <property type="entry name" value="HTH-TYPE TRANSCRIPTIONAL REGULATOR YHJB-RELATED"/>
    <property type="match status" value="1"/>
</dbReference>
<dbReference type="SUPFAM" id="SSF52172">
    <property type="entry name" value="CheY-like"/>
    <property type="match status" value="1"/>
</dbReference>
<gene>
    <name evidence="6" type="ORF">CDL10_00405</name>
</gene>
<evidence type="ECO:0008006" key="8">
    <source>
        <dbReference type="Google" id="ProtNLM"/>
    </source>
</evidence>
<dbReference type="GO" id="GO:0003677">
    <property type="term" value="F:DNA binding"/>
    <property type="evidence" value="ECO:0007669"/>
    <property type="project" value="UniProtKB-KW"/>
</dbReference>
<name>A0A2M9R2N9_9FLAO</name>
<evidence type="ECO:0000259" key="4">
    <source>
        <dbReference type="PROSITE" id="PS50043"/>
    </source>
</evidence>
<dbReference type="RefSeq" id="WP_100676696.1">
    <property type="nucleotide sequence ID" value="NZ_NIPO01000001.1"/>
</dbReference>
<dbReference type="Pfam" id="PF00196">
    <property type="entry name" value="GerE"/>
    <property type="match status" value="1"/>
</dbReference>
<dbReference type="SMART" id="SM00421">
    <property type="entry name" value="HTH_LUXR"/>
    <property type="match status" value="1"/>
</dbReference>
<dbReference type="InterPro" id="IPR051015">
    <property type="entry name" value="EvgA-like"/>
</dbReference>
<evidence type="ECO:0000313" key="7">
    <source>
        <dbReference type="Proteomes" id="UP000231960"/>
    </source>
</evidence>